<proteinExistence type="inferred from homology"/>
<comment type="subcellular location">
    <subcellularLocation>
        <location evidence="1">Cytoplasm</location>
        <location evidence="1">Cytoskeleton</location>
    </subcellularLocation>
</comment>
<keyword evidence="3" id="KW-0963">Cytoplasm</keyword>
<dbReference type="GO" id="GO:0005737">
    <property type="term" value="C:cytoplasm"/>
    <property type="evidence" value="ECO:0007669"/>
    <property type="project" value="TreeGrafter"/>
</dbReference>
<dbReference type="OrthoDB" id="10059120at2759"/>
<sequence>ASFVVDEVSSIIKEAIEGAIGGNAYQHSKVNQWTTSVVEQTLSQLTKLGKPFKYIVTCVIMQKNGAGLHTASSCFWDNSSDGTCTVRWENKTMYCIHLIPSPLKLLAILKGHLFIVTPVKQTHVVTPEHGVQYASRQLWQPKYPANQSYKDKNPIAMPVPEGDHEQGLGPQHATDDQALLTAAKSPGPK</sequence>
<gene>
    <name evidence="10" type="ORF">IHE44_000058</name>
    <name evidence="11" type="ORF">IHE44_0009334</name>
</gene>
<dbReference type="GO" id="GO:0007018">
    <property type="term" value="P:microtubule-based movement"/>
    <property type="evidence" value="ECO:0007669"/>
    <property type="project" value="TreeGrafter"/>
</dbReference>
<evidence type="ECO:0000256" key="9">
    <source>
        <dbReference type="SAM" id="MobiDB-lite"/>
    </source>
</evidence>
<dbReference type="PANTHER" id="PTHR21255">
    <property type="entry name" value="T-COMPLEX-ASSOCIATED-TESTIS-EXPRESSED 1/ DYNEIN LIGHT CHAIN"/>
    <property type="match status" value="1"/>
</dbReference>
<evidence type="ECO:0000256" key="8">
    <source>
        <dbReference type="ARBA" id="ARBA00072460"/>
    </source>
</evidence>
<evidence type="ECO:0000256" key="3">
    <source>
        <dbReference type="ARBA" id="ARBA00022490"/>
    </source>
</evidence>
<reference evidence="11" key="3">
    <citation type="submission" date="2022-01" db="EMBL/GenBank/DDBJ databases">
        <authorList>
            <person name="Rubenstein D.R."/>
        </authorList>
    </citation>
    <scope>NUCLEOTIDE SEQUENCE</scope>
    <source>
        <strain evidence="11">SS15</strain>
        <tissue evidence="11">Liver</tissue>
    </source>
</reference>
<name>A0A835U1M6_9PASS</name>
<evidence type="ECO:0000256" key="7">
    <source>
        <dbReference type="ARBA" id="ARBA00023212"/>
    </source>
</evidence>
<evidence type="ECO:0000256" key="6">
    <source>
        <dbReference type="ARBA" id="ARBA00023175"/>
    </source>
</evidence>
<dbReference type="CDD" id="cd21462">
    <property type="entry name" value="DLC-like_DYNLT1"/>
    <property type="match status" value="1"/>
</dbReference>
<dbReference type="Gene3D" id="3.30.1140.40">
    <property type="entry name" value="Tctex-1"/>
    <property type="match status" value="1"/>
</dbReference>
<dbReference type="PANTHER" id="PTHR21255:SF19">
    <property type="entry name" value="DYNEIN LIGHT CHAIN TCTEX-TYPE 1"/>
    <property type="match status" value="1"/>
</dbReference>
<dbReference type="GO" id="GO:0005874">
    <property type="term" value="C:microtubule"/>
    <property type="evidence" value="ECO:0007669"/>
    <property type="project" value="UniProtKB-KW"/>
</dbReference>
<protein>
    <recommendedName>
        <fullName evidence="8">Dynein light chain Tctex-type 1</fullName>
    </recommendedName>
</protein>
<evidence type="ECO:0000313" key="10">
    <source>
        <dbReference type="EMBL" id="KAG0137219.1"/>
    </source>
</evidence>
<dbReference type="GO" id="GO:0045505">
    <property type="term" value="F:dynein intermediate chain binding"/>
    <property type="evidence" value="ECO:0007669"/>
    <property type="project" value="TreeGrafter"/>
</dbReference>
<dbReference type="EMBL" id="JADDUC020000003">
    <property type="protein sequence ID" value="KAI1240886.1"/>
    <property type="molecule type" value="Genomic_DNA"/>
</dbReference>
<evidence type="ECO:0000313" key="11">
    <source>
        <dbReference type="EMBL" id="KAI1240886.1"/>
    </source>
</evidence>
<comment type="caution">
    <text evidence="10">The sequence shown here is derived from an EMBL/GenBank/DDBJ whole genome shotgun (WGS) entry which is preliminary data.</text>
</comment>
<reference evidence="11 12" key="2">
    <citation type="journal article" date="2021" name="J. Hered.">
        <title>Feather Gene Expression Elucidates the Developmental Basis of Plumage Iridescence in African Starlings.</title>
        <authorList>
            <person name="Rubenstein D.R."/>
            <person name="Corvelo A."/>
            <person name="MacManes M.D."/>
            <person name="Maia R."/>
            <person name="Narzisi G."/>
            <person name="Rousaki A."/>
            <person name="Vandenabeele P."/>
            <person name="Shawkey M.D."/>
            <person name="Solomon J."/>
        </authorList>
    </citation>
    <scope>NUCLEOTIDE SEQUENCE [LARGE SCALE GENOMIC DNA]</scope>
    <source>
        <strain evidence="11">SS15</strain>
    </source>
</reference>
<keyword evidence="6" id="KW-0505">Motor protein</keyword>
<evidence type="ECO:0000313" key="12">
    <source>
        <dbReference type="Proteomes" id="UP000618051"/>
    </source>
</evidence>
<feature type="non-terminal residue" evidence="10">
    <location>
        <position position="1"/>
    </location>
</feature>
<comment type="similarity">
    <text evidence="2">Belongs to the dynein light chain Tctex-type family.</text>
</comment>
<keyword evidence="4" id="KW-0493">Microtubule</keyword>
<keyword evidence="5" id="KW-0243">Dynein</keyword>
<feature type="non-terminal residue" evidence="10">
    <location>
        <position position="189"/>
    </location>
</feature>
<dbReference type="Pfam" id="PF03645">
    <property type="entry name" value="Tctex-1"/>
    <property type="match status" value="1"/>
</dbReference>
<accession>A0A835U1M6</accession>
<dbReference type="InterPro" id="IPR005334">
    <property type="entry name" value="Tctex-1-like"/>
</dbReference>
<feature type="region of interest" description="Disordered" evidence="9">
    <location>
        <begin position="146"/>
        <end position="189"/>
    </location>
</feature>
<dbReference type="FunFam" id="3.30.1140.40:FF:000001">
    <property type="entry name" value="Dynein light chain Tctex-type 1"/>
    <property type="match status" value="1"/>
</dbReference>
<evidence type="ECO:0000256" key="1">
    <source>
        <dbReference type="ARBA" id="ARBA00004245"/>
    </source>
</evidence>
<dbReference type="Proteomes" id="UP000618051">
    <property type="component" value="Unassembled WGS sequence"/>
</dbReference>
<dbReference type="AlphaFoldDB" id="A0A835U1M6"/>
<organism evidence="10">
    <name type="scientific">Lamprotornis superbus</name>
    <dbReference type="NCBI Taxonomy" id="245042"/>
    <lineage>
        <taxon>Eukaryota</taxon>
        <taxon>Metazoa</taxon>
        <taxon>Chordata</taxon>
        <taxon>Craniata</taxon>
        <taxon>Vertebrata</taxon>
        <taxon>Euteleostomi</taxon>
        <taxon>Archelosauria</taxon>
        <taxon>Archosauria</taxon>
        <taxon>Dinosauria</taxon>
        <taxon>Saurischia</taxon>
        <taxon>Theropoda</taxon>
        <taxon>Coelurosauria</taxon>
        <taxon>Aves</taxon>
        <taxon>Neognathae</taxon>
        <taxon>Neoaves</taxon>
        <taxon>Telluraves</taxon>
        <taxon>Australaves</taxon>
        <taxon>Passeriformes</taxon>
        <taxon>Sturnidae</taxon>
        <taxon>Lamprotornis</taxon>
    </lineage>
</organism>
<keyword evidence="12" id="KW-1185">Reference proteome</keyword>
<dbReference type="GO" id="GO:0005868">
    <property type="term" value="C:cytoplasmic dynein complex"/>
    <property type="evidence" value="ECO:0007669"/>
    <property type="project" value="TreeGrafter"/>
</dbReference>
<evidence type="ECO:0000256" key="5">
    <source>
        <dbReference type="ARBA" id="ARBA00023017"/>
    </source>
</evidence>
<dbReference type="InterPro" id="IPR038586">
    <property type="entry name" value="Tctex-1-like_sf"/>
</dbReference>
<evidence type="ECO:0000256" key="4">
    <source>
        <dbReference type="ARBA" id="ARBA00022701"/>
    </source>
</evidence>
<reference evidence="10" key="1">
    <citation type="submission" date="2020-10" db="EMBL/GenBank/DDBJ databases">
        <title>Feather gene expression reveals the developmental basis of iridescence in African starlings.</title>
        <authorList>
            <person name="Rubenstein D.R."/>
        </authorList>
    </citation>
    <scope>NUCLEOTIDE SEQUENCE</scope>
    <source>
        <strain evidence="10">SS15</strain>
        <tissue evidence="10">Liver</tissue>
    </source>
</reference>
<keyword evidence="7" id="KW-0206">Cytoskeleton</keyword>
<evidence type="ECO:0000256" key="2">
    <source>
        <dbReference type="ARBA" id="ARBA00005361"/>
    </source>
</evidence>
<dbReference type="EMBL" id="JADDUC010000001">
    <property type="protein sequence ID" value="KAG0137219.1"/>
    <property type="molecule type" value="Genomic_DNA"/>
</dbReference>